<keyword evidence="1" id="KW-0472">Membrane</keyword>
<protein>
    <submittedName>
        <fullName evidence="2">Uncharacterized protein</fullName>
    </submittedName>
</protein>
<comment type="caution">
    <text evidence="2">The sequence shown here is derived from an EMBL/GenBank/DDBJ whole genome shotgun (WGS) entry which is preliminary data.</text>
</comment>
<name>A0A7J7K257_BUGNE</name>
<keyword evidence="1" id="KW-1133">Transmembrane helix</keyword>
<dbReference type="Proteomes" id="UP000593567">
    <property type="component" value="Unassembled WGS sequence"/>
</dbReference>
<keyword evidence="1" id="KW-0812">Transmembrane</keyword>
<proteinExistence type="predicted"/>
<keyword evidence="3" id="KW-1185">Reference proteome</keyword>
<evidence type="ECO:0000313" key="2">
    <source>
        <dbReference type="EMBL" id="KAF6032287.1"/>
    </source>
</evidence>
<accession>A0A7J7K257</accession>
<sequence length="107" mass="12031">MFFFKCSKEETTSRQLKEEQGAHSHCHLLVILTLFIPSSTLCCSSVWCYITSTRNIASVQGLSDVNSFLDFEMTQTIYLLLAMLSDAGSDFTLVLKVTVPCHTEQKN</sequence>
<reference evidence="2" key="1">
    <citation type="submission" date="2020-06" db="EMBL/GenBank/DDBJ databases">
        <title>Draft genome of Bugula neritina, a colonial animal packing powerful symbionts and potential medicines.</title>
        <authorList>
            <person name="Rayko M."/>
        </authorList>
    </citation>
    <scope>NUCLEOTIDE SEQUENCE [LARGE SCALE GENOMIC DNA]</scope>
    <source>
        <strain evidence="2">Kwan_BN1</strain>
    </source>
</reference>
<gene>
    <name evidence="2" type="ORF">EB796_009413</name>
</gene>
<organism evidence="2 3">
    <name type="scientific">Bugula neritina</name>
    <name type="common">Brown bryozoan</name>
    <name type="synonym">Sertularia neritina</name>
    <dbReference type="NCBI Taxonomy" id="10212"/>
    <lineage>
        <taxon>Eukaryota</taxon>
        <taxon>Metazoa</taxon>
        <taxon>Spiralia</taxon>
        <taxon>Lophotrochozoa</taxon>
        <taxon>Bryozoa</taxon>
        <taxon>Gymnolaemata</taxon>
        <taxon>Cheilostomatida</taxon>
        <taxon>Flustrina</taxon>
        <taxon>Buguloidea</taxon>
        <taxon>Bugulidae</taxon>
        <taxon>Bugula</taxon>
    </lineage>
</organism>
<evidence type="ECO:0000313" key="3">
    <source>
        <dbReference type="Proteomes" id="UP000593567"/>
    </source>
</evidence>
<feature type="transmembrane region" description="Helical" evidence="1">
    <location>
        <begin position="28"/>
        <end position="50"/>
    </location>
</feature>
<dbReference type="AlphaFoldDB" id="A0A7J7K257"/>
<dbReference type="EMBL" id="VXIV02001518">
    <property type="protein sequence ID" value="KAF6032287.1"/>
    <property type="molecule type" value="Genomic_DNA"/>
</dbReference>
<evidence type="ECO:0000256" key="1">
    <source>
        <dbReference type="SAM" id="Phobius"/>
    </source>
</evidence>